<evidence type="ECO:0000313" key="1">
    <source>
        <dbReference type="EMBL" id="SCF30817.1"/>
    </source>
</evidence>
<dbReference type="AlphaFoldDB" id="A0A1C4ZCW9"/>
<gene>
    <name evidence="1" type="ORF">GA0070564_105322</name>
</gene>
<dbReference type="STRING" id="262898.GA0070564_105322"/>
<accession>A0A1C4ZCW9</accession>
<dbReference type="EMBL" id="FMCX01000005">
    <property type="protein sequence ID" value="SCF30817.1"/>
    <property type="molecule type" value="Genomic_DNA"/>
</dbReference>
<organism evidence="1 2">
    <name type="scientific">Micromonospora mirobrigensis</name>
    <dbReference type="NCBI Taxonomy" id="262898"/>
    <lineage>
        <taxon>Bacteria</taxon>
        <taxon>Bacillati</taxon>
        <taxon>Actinomycetota</taxon>
        <taxon>Actinomycetes</taxon>
        <taxon>Micromonosporales</taxon>
        <taxon>Micromonosporaceae</taxon>
        <taxon>Micromonospora</taxon>
    </lineage>
</organism>
<sequence>MINRLVTGAPTSRTLGPVTNRRLLPSTTPVRRAGGLLAGLVLGAALLSGCSSQGASTDCGLDACTVTFDRGVEASTTILGVEAKLVGAQGDQVTVEVAGEQLSLTVGQQAVSAGDFSVTLDSVTDDQVKIRVSR</sequence>
<protein>
    <submittedName>
        <fullName evidence="1">Uncharacterized protein</fullName>
    </submittedName>
</protein>
<name>A0A1C4ZCW9_9ACTN</name>
<evidence type="ECO:0000313" key="2">
    <source>
        <dbReference type="Proteomes" id="UP000199504"/>
    </source>
</evidence>
<keyword evidence="2" id="KW-1185">Reference proteome</keyword>
<reference evidence="2" key="1">
    <citation type="submission" date="2016-06" db="EMBL/GenBank/DDBJ databases">
        <authorList>
            <person name="Varghese N."/>
            <person name="Submissions Spin"/>
        </authorList>
    </citation>
    <scope>NUCLEOTIDE SEQUENCE [LARGE SCALE GENOMIC DNA]</scope>
    <source>
        <strain evidence="2">DSM 44830</strain>
    </source>
</reference>
<dbReference type="Proteomes" id="UP000199504">
    <property type="component" value="Unassembled WGS sequence"/>
</dbReference>
<proteinExistence type="predicted"/>